<evidence type="ECO:0000256" key="11">
    <source>
        <dbReference type="ARBA" id="ARBA00022918"/>
    </source>
</evidence>
<evidence type="ECO:0000256" key="1">
    <source>
        <dbReference type="ARBA" id="ARBA00022578"/>
    </source>
</evidence>
<evidence type="ECO:0000256" key="9">
    <source>
        <dbReference type="ARBA" id="ARBA00022884"/>
    </source>
</evidence>
<dbReference type="InterPro" id="IPR012337">
    <property type="entry name" value="RNaseH-like_sf"/>
</dbReference>
<dbReference type="SUPFAM" id="SSF56672">
    <property type="entry name" value="DNA/RNA polymerases"/>
    <property type="match status" value="1"/>
</dbReference>
<keyword evidence="2" id="KW-0507">mRNA processing</keyword>
<dbReference type="GO" id="GO:0032196">
    <property type="term" value="P:transposition"/>
    <property type="evidence" value="ECO:0007669"/>
    <property type="project" value="UniProtKB-KW"/>
</dbReference>
<evidence type="ECO:0000256" key="2">
    <source>
        <dbReference type="ARBA" id="ARBA00022664"/>
    </source>
</evidence>
<evidence type="ECO:0000256" key="17">
    <source>
        <dbReference type="PROSITE-ProRule" id="PRU00047"/>
    </source>
</evidence>
<evidence type="ECO:0000256" key="13">
    <source>
        <dbReference type="ARBA" id="ARBA00023172"/>
    </source>
</evidence>
<feature type="domain" description="Integrase catalytic" evidence="20">
    <location>
        <begin position="653"/>
        <end position="750"/>
    </location>
</feature>
<evidence type="ECO:0000256" key="6">
    <source>
        <dbReference type="ARBA" id="ARBA00022759"/>
    </source>
</evidence>
<dbReference type="Pfam" id="PF07727">
    <property type="entry name" value="RVT_2"/>
    <property type="match status" value="1"/>
</dbReference>
<dbReference type="InterPro" id="IPR036397">
    <property type="entry name" value="RNaseH_sf"/>
</dbReference>
<comment type="catalytic activity">
    <reaction evidence="15">
        <text>DNA(n) + a 2'-deoxyribonucleoside 5'-triphosphate = DNA(n+1) + diphosphate</text>
        <dbReference type="Rhea" id="RHEA:22508"/>
        <dbReference type="Rhea" id="RHEA-COMP:17339"/>
        <dbReference type="Rhea" id="RHEA-COMP:17340"/>
        <dbReference type="ChEBI" id="CHEBI:33019"/>
        <dbReference type="ChEBI" id="CHEBI:61560"/>
        <dbReference type="ChEBI" id="CHEBI:173112"/>
        <dbReference type="EC" id="2.7.7.49"/>
    </reaction>
</comment>
<evidence type="ECO:0000256" key="7">
    <source>
        <dbReference type="ARBA" id="ARBA00022801"/>
    </source>
</evidence>
<dbReference type="Pfam" id="PF13976">
    <property type="entry name" value="gag_pre-integrs"/>
    <property type="match status" value="1"/>
</dbReference>
<evidence type="ECO:0000256" key="3">
    <source>
        <dbReference type="ARBA" id="ARBA00022695"/>
    </source>
</evidence>
<dbReference type="EMBL" id="AVOT02004597">
    <property type="protein sequence ID" value="MBW0476803.1"/>
    <property type="molecule type" value="Genomic_DNA"/>
</dbReference>
<dbReference type="PROSITE" id="PS50158">
    <property type="entry name" value="ZF_CCHC"/>
    <property type="match status" value="1"/>
</dbReference>
<organism evidence="21 22">
    <name type="scientific">Austropuccinia psidii MF-1</name>
    <dbReference type="NCBI Taxonomy" id="1389203"/>
    <lineage>
        <taxon>Eukaryota</taxon>
        <taxon>Fungi</taxon>
        <taxon>Dikarya</taxon>
        <taxon>Basidiomycota</taxon>
        <taxon>Pucciniomycotina</taxon>
        <taxon>Pucciniomycetes</taxon>
        <taxon>Pucciniales</taxon>
        <taxon>Sphaerophragmiaceae</taxon>
        <taxon>Austropuccinia</taxon>
    </lineage>
</organism>
<dbReference type="PANTHER" id="PTHR42648">
    <property type="entry name" value="TRANSPOSASE, PUTATIVE-RELATED"/>
    <property type="match status" value="1"/>
</dbReference>
<dbReference type="InterPro" id="IPR036875">
    <property type="entry name" value="Znf_CCHC_sf"/>
</dbReference>
<evidence type="ECO:0000256" key="16">
    <source>
        <dbReference type="ARBA" id="ARBA00049244"/>
    </source>
</evidence>
<dbReference type="GO" id="GO:0006397">
    <property type="term" value="P:mRNA processing"/>
    <property type="evidence" value="ECO:0007669"/>
    <property type="project" value="UniProtKB-KW"/>
</dbReference>
<keyword evidence="4" id="KW-0540">Nuclease</keyword>
<evidence type="ECO:0000259" key="19">
    <source>
        <dbReference type="PROSITE" id="PS50158"/>
    </source>
</evidence>
<comment type="caution">
    <text evidence="21">The sequence shown here is derived from an EMBL/GenBank/DDBJ whole genome shotgun (WGS) entry which is preliminary data.</text>
</comment>
<gene>
    <name evidence="21" type="ORF">O181_016518</name>
</gene>
<dbReference type="GO" id="GO:0003723">
    <property type="term" value="F:RNA binding"/>
    <property type="evidence" value="ECO:0007669"/>
    <property type="project" value="UniProtKB-KW"/>
</dbReference>
<keyword evidence="9" id="KW-0694">RNA-binding</keyword>
<dbReference type="GO" id="GO:0003964">
    <property type="term" value="F:RNA-directed DNA polymerase activity"/>
    <property type="evidence" value="ECO:0007669"/>
    <property type="project" value="UniProtKB-KW"/>
</dbReference>
<dbReference type="PROSITE" id="PS50994">
    <property type="entry name" value="INTEGRASE"/>
    <property type="match status" value="1"/>
</dbReference>
<dbReference type="GO" id="GO:0005634">
    <property type="term" value="C:nucleus"/>
    <property type="evidence" value="ECO:0007669"/>
    <property type="project" value="UniProtKB-ARBA"/>
</dbReference>
<evidence type="ECO:0000256" key="15">
    <source>
        <dbReference type="ARBA" id="ARBA00048173"/>
    </source>
</evidence>
<feature type="compositionally biased region" description="Polar residues" evidence="18">
    <location>
        <begin position="1"/>
        <end position="23"/>
    </location>
</feature>
<keyword evidence="12" id="KW-0808">Transferase</keyword>
<evidence type="ECO:0000256" key="10">
    <source>
        <dbReference type="ARBA" id="ARBA00022908"/>
    </source>
</evidence>
<evidence type="ECO:0000256" key="8">
    <source>
        <dbReference type="ARBA" id="ARBA00022842"/>
    </source>
</evidence>
<dbReference type="InterPro" id="IPR013103">
    <property type="entry name" value="RVT_2"/>
</dbReference>
<dbReference type="GO" id="GO:0003887">
    <property type="term" value="F:DNA-directed DNA polymerase activity"/>
    <property type="evidence" value="ECO:0007669"/>
    <property type="project" value="UniProtKB-KW"/>
</dbReference>
<accession>A0A9Q3C5A7</accession>
<dbReference type="GO" id="GO:0006310">
    <property type="term" value="P:DNA recombination"/>
    <property type="evidence" value="ECO:0007669"/>
    <property type="project" value="UniProtKB-KW"/>
</dbReference>
<dbReference type="InterPro" id="IPR039537">
    <property type="entry name" value="Retrotran_Ty1/copia-like"/>
</dbReference>
<dbReference type="GO" id="GO:0004519">
    <property type="term" value="F:endonuclease activity"/>
    <property type="evidence" value="ECO:0007669"/>
    <property type="project" value="UniProtKB-KW"/>
</dbReference>
<dbReference type="GO" id="GO:0015074">
    <property type="term" value="P:DNA integration"/>
    <property type="evidence" value="ECO:0007669"/>
    <property type="project" value="UniProtKB-KW"/>
</dbReference>
<feature type="region of interest" description="Disordered" evidence="18">
    <location>
        <begin position="1"/>
        <end position="35"/>
    </location>
</feature>
<dbReference type="Proteomes" id="UP000765509">
    <property type="component" value="Unassembled WGS sequence"/>
</dbReference>
<dbReference type="OrthoDB" id="413361at2759"/>
<dbReference type="InterPro" id="IPR001584">
    <property type="entry name" value="Integrase_cat-core"/>
</dbReference>
<keyword evidence="5" id="KW-0479">Metal-binding</keyword>
<dbReference type="GO" id="GO:0016787">
    <property type="term" value="F:hydrolase activity"/>
    <property type="evidence" value="ECO:0007669"/>
    <property type="project" value="UniProtKB-KW"/>
</dbReference>
<keyword evidence="8" id="KW-0460">Magnesium</keyword>
<feature type="compositionally biased region" description="Basic and acidic residues" evidence="18">
    <location>
        <begin position="276"/>
        <end position="285"/>
    </location>
</feature>
<evidence type="ECO:0000256" key="12">
    <source>
        <dbReference type="ARBA" id="ARBA00022932"/>
    </source>
</evidence>
<evidence type="ECO:0000259" key="20">
    <source>
        <dbReference type="PROSITE" id="PS50994"/>
    </source>
</evidence>
<keyword evidence="13" id="KW-0233">DNA recombination</keyword>
<dbReference type="InterPro" id="IPR001878">
    <property type="entry name" value="Znf_CCHC"/>
</dbReference>
<keyword evidence="1" id="KW-0815">Transposition</keyword>
<dbReference type="CDD" id="cd09272">
    <property type="entry name" value="RNase_HI_RT_Ty1"/>
    <property type="match status" value="1"/>
</dbReference>
<evidence type="ECO:0000256" key="14">
    <source>
        <dbReference type="ARBA" id="ARBA00023268"/>
    </source>
</evidence>
<keyword evidence="17" id="KW-0862">Zinc</keyword>
<proteinExistence type="predicted"/>
<keyword evidence="12" id="KW-0239">DNA-directed DNA polymerase</keyword>
<name>A0A9Q3C5A7_9BASI</name>
<feature type="region of interest" description="Disordered" evidence="18">
    <location>
        <begin position="276"/>
        <end position="298"/>
    </location>
</feature>
<dbReference type="Pfam" id="PF00098">
    <property type="entry name" value="zf-CCHC"/>
    <property type="match status" value="1"/>
</dbReference>
<evidence type="ECO:0000313" key="21">
    <source>
        <dbReference type="EMBL" id="MBW0476803.1"/>
    </source>
</evidence>
<keyword evidence="17" id="KW-0863">Zinc-finger</keyword>
<keyword evidence="6" id="KW-0255">Endonuclease</keyword>
<dbReference type="InterPro" id="IPR043502">
    <property type="entry name" value="DNA/RNA_pol_sf"/>
</dbReference>
<dbReference type="SUPFAM" id="SSF57756">
    <property type="entry name" value="Retrovirus zinc finger-like domains"/>
    <property type="match status" value="1"/>
</dbReference>
<keyword evidence="7" id="KW-0378">Hydrolase</keyword>
<evidence type="ECO:0000256" key="4">
    <source>
        <dbReference type="ARBA" id="ARBA00022722"/>
    </source>
</evidence>
<dbReference type="GO" id="GO:0008270">
    <property type="term" value="F:zinc ion binding"/>
    <property type="evidence" value="ECO:0007669"/>
    <property type="project" value="UniProtKB-KW"/>
</dbReference>
<dbReference type="Gene3D" id="4.10.60.10">
    <property type="entry name" value="Zinc finger, CCHC-type"/>
    <property type="match status" value="1"/>
</dbReference>
<dbReference type="PANTHER" id="PTHR42648:SF11">
    <property type="entry name" value="TRANSPOSON TY4-P GAG-POL POLYPROTEIN"/>
    <property type="match status" value="1"/>
</dbReference>
<keyword evidence="14" id="KW-0511">Multifunctional enzyme</keyword>
<feature type="compositionally biased region" description="Polar residues" evidence="18">
    <location>
        <begin position="286"/>
        <end position="295"/>
    </location>
</feature>
<evidence type="ECO:0000256" key="18">
    <source>
        <dbReference type="SAM" id="MobiDB-lite"/>
    </source>
</evidence>
<dbReference type="Gene3D" id="3.30.420.10">
    <property type="entry name" value="Ribonuclease H-like superfamily/Ribonuclease H"/>
    <property type="match status" value="1"/>
</dbReference>
<comment type="catalytic activity">
    <reaction evidence="16">
        <text>DNA(n) + a 2'-deoxyribonucleoside 5'-triphosphate = DNA(n+1) + diphosphate</text>
        <dbReference type="Rhea" id="RHEA:22508"/>
        <dbReference type="Rhea" id="RHEA-COMP:17339"/>
        <dbReference type="Rhea" id="RHEA-COMP:17340"/>
        <dbReference type="ChEBI" id="CHEBI:33019"/>
        <dbReference type="ChEBI" id="CHEBI:61560"/>
        <dbReference type="ChEBI" id="CHEBI:173112"/>
        <dbReference type="EC" id="2.7.7.7"/>
    </reaction>
</comment>
<feature type="domain" description="CCHC-type" evidence="19">
    <location>
        <begin position="267"/>
        <end position="282"/>
    </location>
</feature>
<evidence type="ECO:0000313" key="22">
    <source>
        <dbReference type="Proteomes" id="UP000765509"/>
    </source>
</evidence>
<feature type="compositionally biased region" description="Basic and acidic residues" evidence="18">
    <location>
        <begin position="24"/>
        <end position="35"/>
    </location>
</feature>
<dbReference type="InterPro" id="IPR025724">
    <property type="entry name" value="GAG-pre-integrase_dom"/>
</dbReference>
<protein>
    <submittedName>
        <fullName evidence="21">Uncharacterized protein</fullName>
    </submittedName>
</protein>
<dbReference type="SMART" id="SM00343">
    <property type="entry name" value="ZnF_C2HC"/>
    <property type="match status" value="1"/>
</dbReference>
<keyword evidence="3" id="KW-0548">Nucleotidyltransferase</keyword>
<reference evidence="21" key="1">
    <citation type="submission" date="2021-03" db="EMBL/GenBank/DDBJ databases">
        <title>Draft genome sequence of rust myrtle Austropuccinia psidii MF-1, a brazilian biotype.</title>
        <authorList>
            <person name="Quecine M.C."/>
            <person name="Pachon D.M.R."/>
            <person name="Bonatelli M.L."/>
            <person name="Correr F.H."/>
            <person name="Franceschini L.M."/>
            <person name="Leite T.F."/>
            <person name="Margarido G.R.A."/>
            <person name="Almeida C.A."/>
            <person name="Ferrarezi J.A."/>
            <person name="Labate C.A."/>
        </authorList>
    </citation>
    <scope>NUCLEOTIDE SEQUENCE</scope>
    <source>
        <strain evidence="21">MF-1</strain>
    </source>
</reference>
<keyword evidence="22" id="KW-1185">Reference proteome</keyword>
<dbReference type="SUPFAM" id="SSF53098">
    <property type="entry name" value="Ribonuclease H-like"/>
    <property type="match status" value="1"/>
</dbReference>
<keyword evidence="10" id="KW-0229">DNA integration</keyword>
<sequence length="1359" mass="153052">MSSDTIRYTTRSHNKPDITSTLQEGDKSMPETNKDGDVAIDRGINMIKPEHILRIDGSNFQSWERRLRLIFDTYLQDPLYLQRGDVSDTKHERFCRAILLSSVPDPIQDSIITMRPCHAMYTWLKNHYFVMTRTSQCVAFNRLMSIELNDGEAPSSLVLRLNEALIELKKLSGQLGEDHVMGQLVQRAVMRRPEVYRAMMNKLDTEISCGRSPTFASCVLTLESCFQRPEVNDITPSFNSMTMQQRPLPVVGDDEHTAMRTMFQVTCHNCNKRGHMAKDCPESKSGRINTSSSLPNIRPTVAPANFQAHYPIITPPTNFPFTNSHQNLHHNTHPVSKITKPPDFYQPRYQDRPIPAMKARIVEIGSSNEPEHEISVEEVTNPGDRQSVYDTGASHSLTGDLSALCRYRKLTKPIPLSVATNTAQRSFVTGVGSLVYPGYNGRHVIVNGVFYSPHATGTLISPAALINSGSKICHIGDDVLIHGNCGEPLLRANYHKDGRKWLLPLFSRLLARAIDDFDFKPSYTAAPWAEGISTINAPNSFSIMTTKTHVAEKENDTPVKNSLQKKKDELMKWHCLFGHIGLRRIRKLLGKSAPMCLLTDRQEINDCEICLRAKSLRRSSVSPDESDRPRRTISPKHSRLILRWQRLSGKPLKNLQTDNGGEFNSAEFTRWLNGEGIHHKRSLPFFHQQNGIAERYNRTVADMGRTILLGSGLPKTFWGHAFMWAAYTNNILPNVHTGDLTPVEILFGTKRKLDRIRTFGEIAFVHVPQEKRQKLSDRAVKAKVVMHLPDGNGWLFYDEDDLTRRLSTIHDHPKKGDVEFMLNNMRLGDFKHEELVDTQNRLVDKLSHPTHITISLTPKTYRQAVNGADKTEWMRAIENELSNMRKAHVFEVLPIPDSIKQIGGGWVFVKKPGTDTEPAQFKARYVARGNSQLSGLDFHETFAPTATFASLRILLTLAAKSDLIIASFDFTAAYLNAYIDEEVWIRPPDGLEILPGSGCRLHKALYGTRQAGRCWWNHLKKSLASRGFKSSNYDSSVYINNETGLTIWLHVDDGIVFGRKQHNIDALQHTLCGEFDIKWSSALKHIIGINIDRTATGFRLSQPSLIQTIVGKYWDGRQTPHSPLPPRNDVVSLTDKDEVIRQPEFIAAIGALSYVATGTRPDIAFAVNLLARHSKYPGKEHWYCLQHLLGYLSSTISRQLSLNPGDDTADLNIFSDASWGGEFSRSTHGYLVQLFGCTVSWCSKRLVTVASSSCHAEFMALGIAARHGQWVQNLLQEIAGETMVLNLKCDNASCMHIASDCTSNKRTRHSDREFFITNQLLHSGLATLTWICSGEMLADVFTKALGPQVHSVFAKQLLR</sequence>
<evidence type="ECO:0000256" key="5">
    <source>
        <dbReference type="ARBA" id="ARBA00022723"/>
    </source>
</evidence>
<keyword evidence="11" id="KW-0695">RNA-directed DNA polymerase</keyword>